<comment type="caution">
    <text evidence="1">The sequence shown here is derived from an EMBL/GenBank/DDBJ whole genome shotgun (WGS) entry which is preliminary data.</text>
</comment>
<accession>A0ABR4APZ7</accession>
<dbReference type="EMBL" id="JBEFKJ010000002">
    <property type="protein sequence ID" value="KAL2047621.1"/>
    <property type="molecule type" value="Genomic_DNA"/>
</dbReference>
<dbReference type="Proteomes" id="UP001590950">
    <property type="component" value="Unassembled WGS sequence"/>
</dbReference>
<evidence type="ECO:0000313" key="1">
    <source>
        <dbReference type="EMBL" id="KAL2047621.1"/>
    </source>
</evidence>
<reference evidence="1 2" key="1">
    <citation type="submission" date="2024-09" db="EMBL/GenBank/DDBJ databases">
        <title>Rethinking Asexuality: The Enigmatic Case of Functional Sexual Genes in Lepraria (Stereocaulaceae).</title>
        <authorList>
            <person name="Doellman M."/>
            <person name="Sun Y."/>
            <person name="Barcenas-Pena A."/>
            <person name="Lumbsch H.T."/>
            <person name="Grewe F."/>
        </authorList>
    </citation>
    <scope>NUCLEOTIDE SEQUENCE [LARGE SCALE GENOMIC DNA]</scope>
    <source>
        <strain evidence="1 2">Mercado 3170</strain>
    </source>
</reference>
<evidence type="ECO:0000313" key="2">
    <source>
        <dbReference type="Proteomes" id="UP001590950"/>
    </source>
</evidence>
<gene>
    <name evidence="1" type="ORF">N7G274_000663</name>
</gene>
<protein>
    <submittedName>
        <fullName evidence="1">Uncharacterized protein</fullName>
    </submittedName>
</protein>
<sequence>MLVGKLAAEENHFKGLAVLPGVCIIDFEERVKEVEEAIQALQYRKRADFL</sequence>
<organism evidence="1 2">
    <name type="scientific">Stereocaulon virgatum</name>
    <dbReference type="NCBI Taxonomy" id="373712"/>
    <lineage>
        <taxon>Eukaryota</taxon>
        <taxon>Fungi</taxon>
        <taxon>Dikarya</taxon>
        <taxon>Ascomycota</taxon>
        <taxon>Pezizomycotina</taxon>
        <taxon>Lecanoromycetes</taxon>
        <taxon>OSLEUM clade</taxon>
        <taxon>Lecanoromycetidae</taxon>
        <taxon>Lecanorales</taxon>
        <taxon>Lecanorineae</taxon>
        <taxon>Stereocaulaceae</taxon>
        <taxon>Stereocaulon</taxon>
    </lineage>
</organism>
<name>A0ABR4APZ7_9LECA</name>
<proteinExistence type="predicted"/>
<keyword evidence="2" id="KW-1185">Reference proteome</keyword>